<dbReference type="OrthoDB" id="9804366at2"/>
<dbReference type="GO" id="GO:0031071">
    <property type="term" value="F:cysteine desulfurase activity"/>
    <property type="evidence" value="ECO:0007669"/>
    <property type="project" value="UniProtKB-EC"/>
</dbReference>
<dbReference type="Gene3D" id="3.90.1150.10">
    <property type="entry name" value="Aspartate Aminotransferase, domain 1"/>
    <property type="match status" value="1"/>
</dbReference>
<evidence type="ECO:0000256" key="2">
    <source>
        <dbReference type="ARBA" id="ARBA00010447"/>
    </source>
</evidence>
<evidence type="ECO:0000256" key="3">
    <source>
        <dbReference type="ARBA" id="ARBA00022898"/>
    </source>
</evidence>
<dbReference type="Proteomes" id="UP000032250">
    <property type="component" value="Unassembled WGS sequence"/>
</dbReference>
<evidence type="ECO:0000259" key="6">
    <source>
        <dbReference type="Pfam" id="PF00266"/>
    </source>
</evidence>
<dbReference type="RefSeq" id="WP_003487467.1">
    <property type="nucleotide sequence ID" value="NZ_JXSU01000006.1"/>
</dbReference>
<dbReference type="InterPro" id="IPR000192">
    <property type="entry name" value="Aminotrans_V_dom"/>
</dbReference>
<dbReference type="EMBL" id="JXSU01000006">
    <property type="protein sequence ID" value="KIS25350.1"/>
    <property type="molecule type" value="Genomic_DNA"/>
</dbReference>
<dbReference type="PANTHER" id="PTHR43586">
    <property type="entry name" value="CYSTEINE DESULFURASE"/>
    <property type="match status" value="1"/>
</dbReference>
<comment type="caution">
    <text evidence="7">The sequence shown here is derived from an EMBL/GenBank/DDBJ whole genome shotgun (WGS) entry which is preliminary data.</text>
</comment>
<comment type="cofactor">
    <cofactor evidence="1 5">
        <name>pyridoxal 5'-phosphate</name>
        <dbReference type="ChEBI" id="CHEBI:597326"/>
    </cofactor>
</comment>
<dbReference type="InterPro" id="IPR015422">
    <property type="entry name" value="PyrdxlP-dep_Trfase_small"/>
</dbReference>
<accession>A0A0D1BY70</accession>
<dbReference type="Gene3D" id="3.40.640.10">
    <property type="entry name" value="Type I PLP-dependent aspartate aminotransferase-like (Major domain)"/>
    <property type="match status" value="1"/>
</dbReference>
<dbReference type="SUPFAM" id="SSF53383">
    <property type="entry name" value="PLP-dependent transferases"/>
    <property type="match status" value="1"/>
</dbReference>
<dbReference type="AlphaFoldDB" id="A0A0D1BY70"/>
<evidence type="ECO:0000313" key="7">
    <source>
        <dbReference type="EMBL" id="KIS25350.1"/>
    </source>
</evidence>
<feature type="domain" description="Aminotransferase class V" evidence="6">
    <location>
        <begin position="31"/>
        <end position="420"/>
    </location>
</feature>
<sequence length="440" mass="49613">MYFNKRSPYRYLVVGSDTKVPLYNGQLSPCINFDNAATTPPLVSVMNAIVNFSPWYSSIHRGTGYKSQLSSKIYEDSRETVGKFVEADLDKDTVIYVKNTTEAINKLSYRLCSYDDDSIILTTSMEHHSNDLPWRNKYKIDYIEVDEFGRLVMEDLKNKLIKYGDKVKLVTITGASNVTGYINPIYDIAKLVHEYGCKILVDGAQLVPHCKISMKPYNSLEHIDYLTFSAHKMYAPFGVGVLIGPKETFEEGAPDYKGGGTVNVVTKDYVLWADPPEKDEAGTPNVMGVVALVASINAITSIGMKNIEIYEQNIFKYAFKNIAQIPDVKIYSCTDVNCPRVAIIPFNINGMHHSMTAEILSKEFGIAVRNGCFCAQPYVQKILNIPKEEIGSYANAPMNKRPGMVRLSFGMYNDIYEIDFLVMALNKIVQNKNKYFKKYS</sequence>
<dbReference type="InterPro" id="IPR020578">
    <property type="entry name" value="Aminotrans_V_PyrdxlP_BS"/>
</dbReference>
<reference evidence="7 8" key="1">
    <citation type="submission" date="2014-06" db="EMBL/GenBank/DDBJ databases">
        <title>Genome characterization of distinct group I Clostridium botulinum lineages.</title>
        <authorList>
            <person name="Giordani F."/>
            <person name="Anselmo A."/>
            <person name="Fillo S."/>
            <person name="Palozzi A.M."/>
            <person name="Fortunato A."/>
            <person name="Gentile B."/>
            <person name="Ciammaruconi A."/>
            <person name="Anniballi F."/>
            <person name="De Medici D."/>
            <person name="Lista F."/>
        </authorList>
    </citation>
    <scope>NUCLEOTIDE SEQUENCE [LARGE SCALE GENOMIC DNA]</scope>
    <source>
        <strain evidence="7 8">B2 450</strain>
    </source>
</reference>
<proteinExistence type="inferred from homology"/>
<dbReference type="HOGENOM" id="CLU_003433_2_0_9"/>
<dbReference type="GO" id="GO:0008483">
    <property type="term" value="F:transaminase activity"/>
    <property type="evidence" value="ECO:0007669"/>
    <property type="project" value="UniProtKB-KW"/>
</dbReference>
<keyword evidence="7" id="KW-0808">Transferase</keyword>
<evidence type="ECO:0000256" key="1">
    <source>
        <dbReference type="ARBA" id="ARBA00001933"/>
    </source>
</evidence>
<dbReference type="PROSITE" id="PS00595">
    <property type="entry name" value="AA_TRANSFER_CLASS_5"/>
    <property type="match status" value="1"/>
</dbReference>
<dbReference type="PATRIC" id="fig|1379739.3.peg.678"/>
<evidence type="ECO:0000313" key="8">
    <source>
        <dbReference type="Proteomes" id="UP000032250"/>
    </source>
</evidence>
<keyword evidence="3" id="KW-0663">Pyridoxal phosphate</keyword>
<comment type="similarity">
    <text evidence="2">Belongs to the class-V pyridoxal-phosphate-dependent aminotransferase family. Csd subfamily.</text>
</comment>
<name>A0A0D1BY70_CLOBO</name>
<dbReference type="InterPro" id="IPR015424">
    <property type="entry name" value="PyrdxlP-dep_Trfase"/>
</dbReference>
<keyword evidence="7" id="KW-0032">Aminotransferase</keyword>
<evidence type="ECO:0000256" key="4">
    <source>
        <dbReference type="ARBA" id="ARBA00050776"/>
    </source>
</evidence>
<gene>
    <name evidence="7" type="ORF">N495_01860</name>
</gene>
<dbReference type="PANTHER" id="PTHR43586:SF8">
    <property type="entry name" value="CYSTEINE DESULFURASE 1, CHLOROPLASTIC"/>
    <property type="match status" value="1"/>
</dbReference>
<dbReference type="Pfam" id="PF00266">
    <property type="entry name" value="Aminotran_5"/>
    <property type="match status" value="1"/>
</dbReference>
<comment type="catalytic activity">
    <reaction evidence="4">
        <text>(sulfur carrier)-H + L-cysteine = (sulfur carrier)-SH + L-alanine</text>
        <dbReference type="Rhea" id="RHEA:43892"/>
        <dbReference type="Rhea" id="RHEA-COMP:14737"/>
        <dbReference type="Rhea" id="RHEA-COMP:14739"/>
        <dbReference type="ChEBI" id="CHEBI:29917"/>
        <dbReference type="ChEBI" id="CHEBI:35235"/>
        <dbReference type="ChEBI" id="CHEBI:57972"/>
        <dbReference type="ChEBI" id="CHEBI:64428"/>
        <dbReference type="EC" id="2.8.1.7"/>
    </reaction>
</comment>
<dbReference type="InterPro" id="IPR015421">
    <property type="entry name" value="PyrdxlP-dep_Trfase_major"/>
</dbReference>
<organism evidence="7 8">
    <name type="scientific">Clostridium botulinum B2 450</name>
    <dbReference type="NCBI Taxonomy" id="1379739"/>
    <lineage>
        <taxon>Bacteria</taxon>
        <taxon>Bacillati</taxon>
        <taxon>Bacillota</taxon>
        <taxon>Clostridia</taxon>
        <taxon>Eubacteriales</taxon>
        <taxon>Clostridiaceae</taxon>
        <taxon>Clostridium</taxon>
    </lineage>
</organism>
<protein>
    <submittedName>
        <fullName evidence="7">Class V aminotransferase</fullName>
    </submittedName>
</protein>
<evidence type="ECO:0000256" key="5">
    <source>
        <dbReference type="RuleBase" id="RU004504"/>
    </source>
</evidence>